<dbReference type="InterPro" id="IPR003016">
    <property type="entry name" value="2-oxoA_DH_lipoyl-BS"/>
</dbReference>
<dbReference type="InterPro" id="IPR033753">
    <property type="entry name" value="GCV_H/Fam206"/>
</dbReference>
<dbReference type="NCBIfam" id="TIGR00527">
    <property type="entry name" value="gcvH"/>
    <property type="match status" value="1"/>
</dbReference>
<comment type="cofactor">
    <cofactor evidence="3">
        <name>(R)-lipoate</name>
        <dbReference type="ChEBI" id="CHEBI:83088"/>
    </cofactor>
    <text evidence="3">Binds 1 lipoyl cofactor covalently.</text>
</comment>
<dbReference type="InterPro" id="IPR011053">
    <property type="entry name" value="Single_hybrid_motif"/>
</dbReference>
<reference evidence="5 6" key="1">
    <citation type="submission" date="2021-02" db="EMBL/GenBank/DDBJ databases">
        <title>Draft genome and description of Leucobacter sp nov strain Marseille-Q4368.</title>
        <authorList>
            <person name="Boxberger M."/>
            <person name="La Scola B."/>
        </authorList>
    </citation>
    <scope>NUCLEOTIDE SEQUENCE [LARGE SCALE GENOMIC DNA]</scope>
    <source>
        <strain evidence="5 6">Marseille-Q4368</strain>
    </source>
</reference>
<dbReference type="PANTHER" id="PTHR11715:SF3">
    <property type="entry name" value="GLYCINE CLEAVAGE SYSTEM H PROTEIN-RELATED"/>
    <property type="match status" value="1"/>
</dbReference>
<dbReference type="Gene3D" id="2.40.50.100">
    <property type="match status" value="1"/>
</dbReference>
<gene>
    <name evidence="3 5" type="primary">gcvH</name>
    <name evidence="5" type="ORF">JSQ98_05765</name>
</gene>
<dbReference type="Proteomes" id="UP000811492">
    <property type="component" value="Unassembled WGS sequence"/>
</dbReference>
<evidence type="ECO:0000256" key="1">
    <source>
        <dbReference type="ARBA" id="ARBA00009249"/>
    </source>
</evidence>
<dbReference type="CDD" id="cd06848">
    <property type="entry name" value="GCS_H"/>
    <property type="match status" value="1"/>
</dbReference>
<comment type="subunit">
    <text evidence="3">The glycine cleavage system is composed of four proteins: P, T, L and H.</text>
</comment>
<feature type="domain" description="Lipoyl-binding" evidence="4">
    <location>
        <begin position="22"/>
        <end position="104"/>
    </location>
</feature>
<organism evidence="5 6">
    <name type="scientific">Leucobacter manosquensis</name>
    <dbReference type="NCBI Taxonomy" id="2810611"/>
    <lineage>
        <taxon>Bacteria</taxon>
        <taxon>Bacillati</taxon>
        <taxon>Actinomycetota</taxon>
        <taxon>Actinomycetes</taxon>
        <taxon>Micrococcales</taxon>
        <taxon>Microbacteriaceae</taxon>
        <taxon>Leucobacter</taxon>
    </lineage>
</organism>
<dbReference type="SUPFAM" id="SSF51230">
    <property type="entry name" value="Single hybrid motif"/>
    <property type="match status" value="1"/>
</dbReference>
<dbReference type="PROSITE" id="PS00189">
    <property type="entry name" value="LIPOYL"/>
    <property type="match status" value="1"/>
</dbReference>
<name>A0ABS5M3C8_9MICO</name>
<dbReference type="InterPro" id="IPR002930">
    <property type="entry name" value="GCV_H"/>
</dbReference>
<dbReference type="HAMAP" id="MF_00272">
    <property type="entry name" value="GcvH"/>
    <property type="match status" value="1"/>
</dbReference>
<proteinExistence type="inferred from homology"/>
<dbReference type="Pfam" id="PF01597">
    <property type="entry name" value="GCV_H"/>
    <property type="match status" value="1"/>
</dbReference>
<comment type="function">
    <text evidence="3">The glycine cleavage system catalyzes the degradation of glycine. The H protein shuttles the methylamine group of glycine from the P protein to the T protein.</text>
</comment>
<feature type="modified residue" description="N6-lipoyllysine" evidence="3">
    <location>
        <position position="63"/>
    </location>
</feature>
<dbReference type="PANTHER" id="PTHR11715">
    <property type="entry name" value="GLYCINE CLEAVAGE SYSTEM H PROTEIN"/>
    <property type="match status" value="1"/>
</dbReference>
<evidence type="ECO:0000313" key="5">
    <source>
        <dbReference type="EMBL" id="MBS3181701.1"/>
    </source>
</evidence>
<dbReference type="NCBIfam" id="NF002270">
    <property type="entry name" value="PRK01202.1"/>
    <property type="match status" value="1"/>
</dbReference>
<comment type="caution">
    <text evidence="5">The sequence shown here is derived from an EMBL/GenBank/DDBJ whole genome shotgun (WGS) entry which is preliminary data.</text>
</comment>
<keyword evidence="2 3" id="KW-0450">Lipoyl</keyword>
<dbReference type="InterPro" id="IPR000089">
    <property type="entry name" value="Biotin_lipoyl"/>
</dbReference>
<comment type="similarity">
    <text evidence="1 3">Belongs to the GcvH family.</text>
</comment>
<evidence type="ECO:0000313" key="6">
    <source>
        <dbReference type="Proteomes" id="UP000811492"/>
    </source>
</evidence>
<sequence>MSNVKAGLRYSAEHEWVTSDSPAVVGISEVAADALGEIVYVELPEVGASITVGAVVGEVESTKSVSEIFSPVAGEVVEVNEALVADPAQLNADPYGAAWLFKVAVTEEGPLLDAEQYAADNDAEVSGA</sequence>
<dbReference type="RefSeq" id="WP_090150606.1">
    <property type="nucleotide sequence ID" value="NZ_JAFEVO010000001.1"/>
</dbReference>
<dbReference type="PROSITE" id="PS50968">
    <property type="entry name" value="BIOTINYL_LIPOYL"/>
    <property type="match status" value="1"/>
</dbReference>
<keyword evidence="6" id="KW-1185">Reference proteome</keyword>
<evidence type="ECO:0000259" key="4">
    <source>
        <dbReference type="PROSITE" id="PS50968"/>
    </source>
</evidence>
<accession>A0ABS5M3C8</accession>
<evidence type="ECO:0000256" key="2">
    <source>
        <dbReference type="ARBA" id="ARBA00022823"/>
    </source>
</evidence>
<dbReference type="EMBL" id="JAFEVO010000001">
    <property type="protein sequence ID" value="MBS3181701.1"/>
    <property type="molecule type" value="Genomic_DNA"/>
</dbReference>
<protein>
    <recommendedName>
        <fullName evidence="3">Glycine cleavage system H protein</fullName>
    </recommendedName>
</protein>
<evidence type="ECO:0000256" key="3">
    <source>
        <dbReference type="HAMAP-Rule" id="MF_00272"/>
    </source>
</evidence>
<dbReference type="InterPro" id="IPR017453">
    <property type="entry name" value="GCV_H_sub"/>
</dbReference>